<proteinExistence type="predicted"/>
<dbReference type="EMBL" id="WTPW01001565">
    <property type="protein sequence ID" value="KAF0428471.1"/>
    <property type="molecule type" value="Genomic_DNA"/>
</dbReference>
<dbReference type="Proteomes" id="UP000439903">
    <property type="component" value="Unassembled WGS sequence"/>
</dbReference>
<reference evidence="2 3" key="1">
    <citation type="journal article" date="2019" name="Environ. Microbiol.">
        <title>At the nexus of three kingdoms: the genome of the mycorrhizal fungus Gigaspora margarita provides insights into plant, endobacterial and fungal interactions.</title>
        <authorList>
            <person name="Venice F."/>
            <person name="Ghignone S."/>
            <person name="Salvioli di Fossalunga A."/>
            <person name="Amselem J."/>
            <person name="Novero M."/>
            <person name="Xianan X."/>
            <person name="Sedzielewska Toro K."/>
            <person name="Morin E."/>
            <person name="Lipzen A."/>
            <person name="Grigoriev I.V."/>
            <person name="Henrissat B."/>
            <person name="Martin F.M."/>
            <person name="Bonfante P."/>
        </authorList>
    </citation>
    <scope>NUCLEOTIDE SEQUENCE [LARGE SCALE GENOMIC DNA]</scope>
    <source>
        <strain evidence="2 3">BEG34</strain>
    </source>
</reference>
<gene>
    <name evidence="2" type="ORF">F8M41_005850</name>
</gene>
<evidence type="ECO:0000256" key="1">
    <source>
        <dbReference type="SAM" id="MobiDB-lite"/>
    </source>
</evidence>
<evidence type="ECO:0000313" key="3">
    <source>
        <dbReference type="Proteomes" id="UP000439903"/>
    </source>
</evidence>
<protein>
    <submittedName>
        <fullName evidence="2">Uncharacterized protein</fullName>
    </submittedName>
</protein>
<feature type="compositionally biased region" description="Low complexity" evidence="1">
    <location>
        <begin position="183"/>
        <end position="199"/>
    </location>
</feature>
<keyword evidence="3" id="KW-1185">Reference proteome</keyword>
<dbReference type="OrthoDB" id="2430614at2759"/>
<evidence type="ECO:0000313" key="2">
    <source>
        <dbReference type="EMBL" id="KAF0428471.1"/>
    </source>
</evidence>
<dbReference type="AlphaFoldDB" id="A0A8H3XA16"/>
<feature type="compositionally biased region" description="Basic residues" evidence="1">
    <location>
        <begin position="155"/>
        <end position="172"/>
    </location>
</feature>
<comment type="caution">
    <text evidence="2">The sequence shown here is derived from an EMBL/GenBank/DDBJ whole genome shotgun (WGS) entry which is preliminary data.</text>
</comment>
<organism evidence="2 3">
    <name type="scientific">Gigaspora margarita</name>
    <dbReference type="NCBI Taxonomy" id="4874"/>
    <lineage>
        <taxon>Eukaryota</taxon>
        <taxon>Fungi</taxon>
        <taxon>Fungi incertae sedis</taxon>
        <taxon>Mucoromycota</taxon>
        <taxon>Glomeromycotina</taxon>
        <taxon>Glomeromycetes</taxon>
        <taxon>Diversisporales</taxon>
        <taxon>Gigasporaceae</taxon>
        <taxon>Gigaspora</taxon>
    </lineage>
</organism>
<sequence length="211" mass="23607">MLFGSTIQGSDSPNLGQQFYSNEDIDRLIEERIASRENLALKKPKEISGYSPSQIPSCPTQIDPNTEAIRQLLEVIKHAKKTLAKKPGPGREKADKIHVDHFLDEVLKNMNNNSEPNSSYANVDPVKDMHRQLEDLQINLTKMAKAIKKDSSKPKSSHRKTKSKSRTKKKESSKHVNAHIISDESSLDSSDSKNSTISSENELETNTLARS</sequence>
<accession>A0A8H3XA16</accession>
<name>A0A8H3XA16_GIGMA</name>
<feature type="region of interest" description="Disordered" evidence="1">
    <location>
        <begin position="146"/>
        <end position="211"/>
    </location>
</feature>